<proteinExistence type="inferred from homology"/>
<dbReference type="GO" id="GO:0050897">
    <property type="term" value="F:cobalt ion binding"/>
    <property type="evidence" value="ECO:0007669"/>
    <property type="project" value="TreeGrafter"/>
</dbReference>
<dbReference type="InterPro" id="IPR045861">
    <property type="entry name" value="CorA_cytoplasmic_dom"/>
</dbReference>
<reference evidence="10" key="1">
    <citation type="submission" date="2021-03" db="EMBL/GenBank/DDBJ databases">
        <authorList>
            <person name="Tagirdzhanova G."/>
        </authorList>
    </citation>
    <scope>NUCLEOTIDE SEQUENCE</scope>
</reference>
<keyword evidence="11" id="KW-1185">Reference proteome</keyword>
<sequence length="607" mass="68683">MSEVRDYGLEGATPTQLNTTPSPMRPPNIDLEAQSPRSPVRYQEKENKHPISPIESVRFRRPNRSNTAKTYKPERRGQDWHPGQEPGIDTSATHPHPSLAPNLHAQCDITIVDFSEDDIRLQHLDNETLPDFIDIPRPDWAACRWINVNGLSWDVIKLLGNDKHLHRLAIEDLMNPRNRTKADWYSDHTYIVLPLQKLIHFHSDTHCDSDCEERDSEDGMARKRKQKKGLLSSFRRRKNEKNRKKPPKPLDSAAEMHTPSNGYVDPTSNGFADAGNGFVKAHSSSTMDGPVSNVRTLQRYHGGPNEERIEFMEKHSALASKSLGVGVEQVSIFLISDNTVISFFESSAQDIESPMITRLSSQETILRRTTDASMITQAIIDAIIDLAIPVAEAYQDAIGELELNVLTEADMSHTTSLYVLTSEVVQFKSNLSPIVNLVNALRDHKSNPIGTPGLSGKPPKRITTSVTISPMTQVYLGDVEDHVILITEGLGQMTHAADNMIDLIFNKNGARQNETMKQLTVVTILFLPLTFLTGYFGMNFINFTGAHNHSDGYFWEIAAPVCFVVTIYLMRNFIRQQFMRSMQRRGINQSRKKRQARQEHETEQKRR</sequence>
<protein>
    <submittedName>
        <fullName evidence="10">Uncharacterized protein</fullName>
    </submittedName>
</protein>
<keyword evidence="6 9" id="KW-1133">Transmembrane helix</keyword>
<feature type="transmembrane region" description="Helical" evidence="9">
    <location>
        <begin position="553"/>
        <end position="574"/>
    </location>
</feature>
<comment type="caution">
    <text evidence="10">The sequence shown here is derived from an EMBL/GenBank/DDBJ whole genome shotgun (WGS) entry which is preliminary data.</text>
</comment>
<dbReference type="PANTHER" id="PTHR46494">
    <property type="entry name" value="CORA FAMILY METAL ION TRANSPORTER (EUROFUNG)"/>
    <property type="match status" value="1"/>
</dbReference>
<evidence type="ECO:0000256" key="6">
    <source>
        <dbReference type="ARBA" id="ARBA00022989"/>
    </source>
</evidence>
<keyword evidence="5 9" id="KW-0812">Transmembrane</keyword>
<dbReference type="AlphaFoldDB" id="A0A8H3F827"/>
<evidence type="ECO:0000256" key="5">
    <source>
        <dbReference type="ARBA" id="ARBA00022692"/>
    </source>
</evidence>
<feature type="region of interest" description="Disordered" evidence="8">
    <location>
        <begin position="209"/>
        <end position="269"/>
    </location>
</feature>
<dbReference type="GO" id="GO:0015087">
    <property type="term" value="F:cobalt ion transmembrane transporter activity"/>
    <property type="evidence" value="ECO:0007669"/>
    <property type="project" value="TreeGrafter"/>
</dbReference>
<keyword evidence="7 9" id="KW-0472">Membrane</keyword>
<evidence type="ECO:0000256" key="1">
    <source>
        <dbReference type="ARBA" id="ARBA00004651"/>
    </source>
</evidence>
<dbReference type="PANTHER" id="PTHR46494:SF1">
    <property type="entry name" value="CORA FAMILY METAL ION TRANSPORTER (EUROFUNG)"/>
    <property type="match status" value="1"/>
</dbReference>
<feature type="compositionally biased region" description="Basic and acidic residues" evidence="8">
    <location>
        <begin position="596"/>
        <end position="607"/>
    </location>
</feature>
<feature type="compositionally biased region" description="Polar residues" evidence="8">
    <location>
        <begin position="258"/>
        <end position="269"/>
    </location>
</feature>
<feature type="compositionally biased region" description="Polar residues" evidence="8">
    <location>
        <begin position="13"/>
        <end position="22"/>
    </location>
</feature>
<evidence type="ECO:0000256" key="7">
    <source>
        <dbReference type="ARBA" id="ARBA00023136"/>
    </source>
</evidence>
<dbReference type="GO" id="GO:0015095">
    <property type="term" value="F:magnesium ion transmembrane transporter activity"/>
    <property type="evidence" value="ECO:0007669"/>
    <property type="project" value="TreeGrafter"/>
</dbReference>
<evidence type="ECO:0000256" key="9">
    <source>
        <dbReference type="SAM" id="Phobius"/>
    </source>
</evidence>
<organism evidence="10 11">
    <name type="scientific">Alectoria fallacina</name>
    <dbReference type="NCBI Taxonomy" id="1903189"/>
    <lineage>
        <taxon>Eukaryota</taxon>
        <taxon>Fungi</taxon>
        <taxon>Dikarya</taxon>
        <taxon>Ascomycota</taxon>
        <taxon>Pezizomycotina</taxon>
        <taxon>Lecanoromycetes</taxon>
        <taxon>OSLEUM clade</taxon>
        <taxon>Lecanoromycetidae</taxon>
        <taxon>Lecanorales</taxon>
        <taxon>Lecanorineae</taxon>
        <taxon>Parmeliaceae</taxon>
        <taxon>Alectoria</taxon>
    </lineage>
</organism>
<dbReference type="GO" id="GO:0000287">
    <property type="term" value="F:magnesium ion binding"/>
    <property type="evidence" value="ECO:0007669"/>
    <property type="project" value="TreeGrafter"/>
</dbReference>
<dbReference type="InterPro" id="IPR045863">
    <property type="entry name" value="CorA_TM1_TM2"/>
</dbReference>
<comment type="similarity">
    <text evidence="2">Belongs to the CorA metal ion transporter (MIT) (TC 1.A.35) family.</text>
</comment>
<gene>
    <name evidence="10" type="ORF">ALECFALPRED_010405</name>
</gene>
<dbReference type="InterPro" id="IPR002523">
    <property type="entry name" value="MgTranspt_CorA/ZnTranspt_ZntB"/>
</dbReference>
<dbReference type="Gene3D" id="1.20.58.340">
    <property type="entry name" value="Magnesium transport protein CorA, transmembrane region"/>
    <property type="match status" value="2"/>
</dbReference>
<dbReference type="Gene3D" id="3.30.460.20">
    <property type="entry name" value="CorA soluble domain-like"/>
    <property type="match status" value="1"/>
</dbReference>
<dbReference type="SUPFAM" id="SSF143865">
    <property type="entry name" value="CorA soluble domain-like"/>
    <property type="match status" value="1"/>
</dbReference>
<evidence type="ECO:0000256" key="2">
    <source>
        <dbReference type="ARBA" id="ARBA00009765"/>
    </source>
</evidence>
<accession>A0A8H3F827</accession>
<feature type="transmembrane region" description="Helical" evidence="9">
    <location>
        <begin position="519"/>
        <end position="541"/>
    </location>
</feature>
<comment type="subcellular location">
    <subcellularLocation>
        <location evidence="1">Cell membrane</location>
        <topology evidence="1">Multi-pass membrane protein</topology>
    </subcellularLocation>
</comment>
<dbReference type="GO" id="GO:0005886">
    <property type="term" value="C:plasma membrane"/>
    <property type="evidence" value="ECO:0007669"/>
    <property type="project" value="UniProtKB-SubCell"/>
</dbReference>
<dbReference type="OrthoDB" id="165352at2759"/>
<evidence type="ECO:0000313" key="10">
    <source>
        <dbReference type="EMBL" id="CAF9915966.1"/>
    </source>
</evidence>
<name>A0A8H3F827_9LECA</name>
<dbReference type="SUPFAM" id="SSF144083">
    <property type="entry name" value="Magnesium transport protein CorA, transmembrane region"/>
    <property type="match status" value="1"/>
</dbReference>
<dbReference type="Proteomes" id="UP000664203">
    <property type="component" value="Unassembled WGS sequence"/>
</dbReference>
<evidence type="ECO:0000256" key="4">
    <source>
        <dbReference type="ARBA" id="ARBA00022475"/>
    </source>
</evidence>
<evidence type="ECO:0000313" key="11">
    <source>
        <dbReference type="Proteomes" id="UP000664203"/>
    </source>
</evidence>
<evidence type="ECO:0000256" key="8">
    <source>
        <dbReference type="SAM" id="MobiDB-lite"/>
    </source>
</evidence>
<evidence type="ECO:0000256" key="3">
    <source>
        <dbReference type="ARBA" id="ARBA00022448"/>
    </source>
</evidence>
<dbReference type="Pfam" id="PF01544">
    <property type="entry name" value="CorA"/>
    <property type="match status" value="1"/>
</dbReference>
<feature type="region of interest" description="Disordered" evidence="8">
    <location>
        <begin position="584"/>
        <end position="607"/>
    </location>
</feature>
<keyword evidence="3" id="KW-0813">Transport</keyword>
<feature type="region of interest" description="Disordered" evidence="8">
    <location>
        <begin position="1"/>
        <end position="95"/>
    </location>
</feature>
<keyword evidence="4" id="KW-1003">Cell membrane</keyword>
<dbReference type="EMBL" id="CAJPDR010000086">
    <property type="protein sequence ID" value="CAF9915966.1"/>
    <property type="molecule type" value="Genomic_DNA"/>
</dbReference>
<feature type="compositionally biased region" description="Basic residues" evidence="8">
    <location>
        <begin position="222"/>
        <end position="247"/>
    </location>
</feature>